<evidence type="ECO:0000313" key="2">
    <source>
        <dbReference type="EMBL" id="GMI44481.1"/>
    </source>
</evidence>
<dbReference type="EMBL" id="BRYA01001484">
    <property type="protein sequence ID" value="GMI44481.1"/>
    <property type="molecule type" value="Genomic_DNA"/>
</dbReference>
<feature type="compositionally biased region" description="Acidic residues" evidence="1">
    <location>
        <begin position="142"/>
        <end position="154"/>
    </location>
</feature>
<dbReference type="AlphaFoldDB" id="A0A9W7GGU4"/>
<feature type="region of interest" description="Disordered" evidence="1">
    <location>
        <begin position="31"/>
        <end position="65"/>
    </location>
</feature>
<organism evidence="2 3">
    <name type="scientific">Triparma columacea</name>
    <dbReference type="NCBI Taxonomy" id="722753"/>
    <lineage>
        <taxon>Eukaryota</taxon>
        <taxon>Sar</taxon>
        <taxon>Stramenopiles</taxon>
        <taxon>Ochrophyta</taxon>
        <taxon>Bolidophyceae</taxon>
        <taxon>Parmales</taxon>
        <taxon>Triparmaceae</taxon>
        <taxon>Triparma</taxon>
    </lineage>
</organism>
<dbReference type="Proteomes" id="UP001165065">
    <property type="component" value="Unassembled WGS sequence"/>
</dbReference>
<evidence type="ECO:0000313" key="3">
    <source>
        <dbReference type="Proteomes" id="UP001165065"/>
    </source>
</evidence>
<feature type="region of interest" description="Disordered" evidence="1">
    <location>
        <begin position="84"/>
        <end position="103"/>
    </location>
</feature>
<name>A0A9W7GGU4_9STRA</name>
<feature type="compositionally biased region" description="Low complexity" evidence="1">
    <location>
        <begin position="45"/>
        <end position="59"/>
    </location>
</feature>
<comment type="caution">
    <text evidence="2">The sequence shown here is derived from an EMBL/GenBank/DDBJ whole genome shotgun (WGS) entry which is preliminary data.</text>
</comment>
<keyword evidence="3" id="KW-1185">Reference proteome</keyword>
<evidence type="ECO:0000256" key="1">
    <source>
        <dbReference type="SAM" id="MobiDB-lite"/>
    </source>
</evidence>
<proteinExistence type="predicted"/>
<protein>
    <submittedName>
        <fullName evidence="2">Uncharacterized protein</fullName>
    </submittedName>
</protein>
<sequence length="172" mass="19234">MKVLNSKTVGEELWLTHLARNTEVLDFDVLKSKSHPVPPSPPPSVTSSCSTSATSSSVSEARVRSNSIGEELYHVHLRRMTWDEHDGSMNPATPEENGELEKEEVEDTTSIFGEAFGGDILTAPLEIICGESPQGKRKRIGEEDEEEDERIEDSEGEIFDRVTRRMAKSRNY</sequence>
<reference evidence="3" key="1">
    <citation type="journal article" date="2023" name="Commun. Biol.">
        <title>Genome analysis of Parmales, the sister group of diatoms, reveals the evolutionary specialization of diatoms from phago-mixotrophs to photoautotrophs.</title>
        <authorList>
            <person name="Ban H."/>
            <person name="Sato S."/>
            <person name="Yoshikawa S."/>
            <person name="Yamada K."/>
            <person name="Nakamura Y."/>
            <person name="Ichinomiya M."/>
            <person name="Sato N."/>
            <person name="Blanc-Mathieu R."/>
            <person name="Endo H."/>
            <person name="Kuwata A."/>
            <person name="Ogata H."/>
        </authorList>
    </citation>
    <scope>NUCLEOTIDE SEQUENCE [LARGE SCALE GENOMIC DNA]</scope>
</reference>
<accession>A0A9W7GGU4</accession>
<feature type="region of interest" description="Disordered" evidence="1">
    <location>
        <begin position="132"/>
        <end position="154"/>
    </location>
</feature>
<gene>
    <name evidence="2" type="ORF">TrCOL_g7798</name>
</gene>